<dbReference type="EMBL" id="JALNTZ010000006">
    <property type="protein sequence ID" value="KAJ3650372.1"/>
    <property type="molecule type" value="Genomic_DNA"/>
</dbReference>
<accession>A0AA38I717</accession>
<sequence length="87" mass="9419">MCDDDDWDVPNNSTTTAGPKVGVISEGGCKFSAGRGFVPADRGDRFGGGDSWGDNNDNGKFIIVETYELRMRANLITCYISISDAFM</sequence>
<organism evidence="1 2">
    <name type="scientific">Zophobas morio</name>
    <dbReference type="NCBI Taxonomy" id="2755281"/>
    <lineage>
        <taxon>Eukaryota</taxon>
        <taxon>Metazoa</taxon>
        <taxon>Ecdysozoa</taxon>
        <taxon>Arthropoda</taxon>
        <taxon>Hexapoda</taxon>
        <taxon>Insecta</taxon>
        <taxon>Pterygota</taxon>
        <taxon>Neoptera</taxon>
        <taxon>Endopterygota</taxon>
        <taxon>Coleoptera</taxon>
        <taxon>Polyphaga</taxon>
        <taxon>Cucujiformia</taxon>
        <taxon>Tenebrionidae</taxon>
        <taxon>Zophobas</taxon>
    </lineage>
</organism>
<dbReference type="AlphaFoldDB" id="A0AA38I717"/>
<gene>
    <name evidence="1" type="ORF">Zmor_022065</name>
</gene>
<reference evidence="1" key="1">
    <citation type="journal article" date="2023" name="G3 (Bethesda)">
        <title>Whole genome assemblies of Zophobas morio and Tenebrio molitor.</title>
        <authorList>
            <person name="Kaur S."/>
            <person name="Stinson S.A."/>
            <person name="diCenzo G.C."/>
        </authorList>
    </citation>
    <scope>NUCLEOTIDE SEQUENCE</scope>
    <source>
        <strain evidence="1">QUZm001</strain>
    </source>
</reference>
<protein>
    <submittedName>
        <fullName evidence="1">Uncharacterized protein</fullName>
    </submittedName>
</protein>
<proteinExistence type="predicted"/>
<evidence type="ECO:0000313" key="1">
    <source>
        <dbReference type="EMBL" id="KAJ3650372.1"/>
    </source>
</evidence>
<keyword evidence="2" id="KW-1185">Reference proteome</keyword>
<dbReference type="Proteomes" id="UP001168821">
    <property type="component" value="Unassembled WGS sequence"/>
</dbReference>
<name>A0AA38I717_9CUCU</name>
<comment type="caution">
    <text evidence="1">The sequence shown here is derived from an EMBL/GenBank/DDBJ whole genome shotgun (WGS) entry which is preliminary data.</text>
</comment>
<evidence type="ECO:0000313" key="2">
    <source>
        <dbReference type="Proteomes" id="UP001168821"/>
    </source>
</evidence>